<protein>
    <submittedName>
        <fullName evidence="2">Uncharacterized protein</fullName>
    </submittedName>
</protein>
<accession>A0A2P2IK65</accession>
<dbReference type="EMBL" id="GGEC01001115">
    <property type="protein sequence ID" value="MBW81598.1"/>
    <property type="molecule type" value="Transcribed_RNA"/>
</dbReference>
<keyword evidence="1" id="KW-1133">Transmembrane helix</keyword>
<keyword evidence="1" id="KW-0812">Transmembrane</keyword>
<reference evidence="2" key="1">
    <citation type="submission" date="2018-02" db="EMBL/GenBank/DDBJ databases">
        <title>Rhizophora mucronata_Transcriptome.</title>
        <authorList>
            <person name="Meera S.P."/>
            <person name="Sreeshan A."/>
            <person name="Augustine A."/>
        </authorList>
    </citation>
    <scope>NUCLEOTIDE SEQUENCE</scope>
    <source>
        <tissue evidence="2">Leaf</tissue>
    </source>
</reference>
<feature type="transmembrane region" description="Helical" evidence="1">
    <location>
        <begin position="12"/>
        <end position="34"/>
    </location>
</feature>
<evidence type="ECO:0000313" key="2">
    <source>
        <dbReference type="EMBL" id="MBW81598.1"/>
    </source>
</evidence>
<evidence type="ECO:0000256" key="1">
    <source>
        <dbReference type="SAM" id="Phobius"/>
    </source>
</evidence>
<keyword evidence="1" id="KW-0472">Membrane</keyword>
<proteinExistence type="predicted"/>
<sequence length="38" mass="4654">MYGFGWDLYDFYAMTVNSMLHLFVIFFFFSYVFVNFSS</sequence>
<dbReference type="AlphaFoldDB" id="A0A2P2IK65"/>
<organism evidence="2">
    <name type="scientific">Rhizophora mucronata</name>
    <name type="common">Asiatic mangrove</name>
    <dbReference type="NCBI Taxonomy" id="61149"/>
    <lineage>
        <taxon>Eukaryota</taxon>
        <taxon>Viridiplantae</taxon>
        <taxon>Streptophyta</taxon>
        <taxon>Embryophyta</taxon>
        <taxon>Tracheophyta</taxon>
        <taxon>Spermatophyta</taxon>
        <taxon>Magnoliopsida</taxon>
        <taxon>eudicotyledons</taxon>
        <taxon>Gunneridae</taxon>
        <taxon>Pentapetalae</taxon>
        <taxon>rosids</taxon>
        <taxon>fabids</taxon>
        <taxon>Malpighiales</taxon>
        <taxon>Rhizophoraceae</taxon>
        <taxon>Rhizophora</taxon>
    </lineage>
</organism>
<name>A0A2P2IK65_RHIMU</name>